<accession>A0A409VVG2</accession>
<evidence type="ECO:0000256" key="1">
    <source>
        <dbReference type="SAM" id="MobiDB-lite"/>
    </source>
</evidence>
<name>A0A409VVG2_9AGAR</name>
<reference evidence="2 3" key="1">
    <citation type="journal article" date="2018" name="Evol. Lett.">
        <title>Horizontal gene cluster transfer increased hallucinogenic mushroom diversity.</title>
        <authorList>
            <person name="Reynolds H.T."/>
            <person name="Vijayakumar V."/>
            <person name="Gluck-Thaler E."/>
            <person name="Korotkin H.B."/>
            <person name="Matheny P.B."/>
            <person name="Slot J.C."/>
        </authorList>
    </citation>
    <scope>NUCLEOTIDE SEQUENCE [LARGE SCALE GENOMIC DNA]</scope>
    <source>
        <strain evidence="2 3">SRW20</strain>
    </source>
</reference>
<sequence>MGSRLVKAPLPVADSCGDRKSKKDPDRQRIDNRWGGMRCFETGGGMGDSEWERGEDRDRMLRQRRFNERFTAMSGGVV</sequence>
<evidence type="ECO:0000313" key="2">
    <source>
        <dbReference type="EMBL" id="PPQ70220.1"/>
    </source>
</evidence>
<keyword evidence="3" id="KW-1185">Reference proteome</keyword>
<dbReference type="EMBL" id="NHYE01005549">
    <property type="protein sequence ID" value="PPQ70220.1"/>
    <property type="molecule type" value="Genomic_DNA"/>
</dbReference>
<protein>
    <submittedName>
        <fullName evidence="2">Uncharacterized protein</fullName>
    </submittedName>
</protein>
<feature type="region of interest" description="Disordered" evidence="1">
    <location>
        <begin position="1"/>
        <end position="38"/>
    </location>
</feature>
<gene>
    <name evidence="2" type="ORF">CVT26_014478</name>
</gene>
<proteinExistence type="predicted"/>
<dbReference type="Proteomes" id="UP000284706">
    <property type="component" value="Unassembled WGS sequence"/>
</dbReference>
<dbReference type="InParanoid" id="A0A409VVG2"/>
<feature type="compositionally biased region" description="Basic and acidic residues" evidence="1">
    <location>
        <begin position="16"/>
        <end position="32"/>
    </location>
</feature>
<organism evidence="2 3">
    <name type="scientific">Gymnopilus dilepis</name>
    <dbReference type="NCBI Taxonomy" id="231916"/>
    <lineage>
        <taxon>Eukaryota</taxon>
        <taxon>Fungi</taxon>
        <taxon>Dikarya</taxon>
        <taxon>Basidiomycota</taxon>
        <taxon>Agaricomycotina</taxon>
        <taxon>Agaricomycetes</taxon>
        <taxon>Agaricomycetidae</taxon>
        <taxon>Agaricales</taxon>
        <taxon>Agaricineae</taxon>
        <taxon>Hymenogastraceae</taxon>
        <taxon>Gymnopilus</taxon>
    </lineage>
</organism>
<comment type="caution">
    <text evidence="2">The sequence shown here is derived from an EMBL/GenBank/DDBJ whole genome shotgun (WGS) entry which is preliminary data.</text>
</comment>
<dbReference type="AlphaFoldDB" id="A0A409VVG2"/>
<evidence type="ECO:0000313" key="3">
    <source>
        <dbReference type="Proteomes" id="UP000284706"/>
    </source>
</evidence>